<name>A0AAE1VEQ0_9SOLA</name>
<keyword evidence="2" id="KW-1185">Reference proteome</keyword>
<evidence type="ECO:0000313" key="2">
    <source>
        <dbReference type="Proteomes" id="UP001291623"/>
    </source>
</evidence>
<reference evidence="1" key="1">
    <citation type="submission" date="2023-12" db="EMBL/GenBank/DDBJ databases">
        <title>Genome assembly of Anisodus tanguticus.</title>
        <authorList>
            <person name="Wang Y.-J."/>
        </authorList>
    </citation>
    <scope>NUCLEOTIDE SEQUENCE</scope>
    <source>
        <strain evidence="1">KB-2021</strain>
        <tissue evidence="1">Leaf</tissue>
    </source>
</reference>
<accession>A0AAE1VEQ0</accession>
<sequence>MSNVFSPGELIGLLRAERMGRALEEAICYRTARKILKKIKHKEGKCKHGTRRTSTGACQVSDTLCGQNVVRRFNLRYTGRVARVLRFIALNFNIAHTQCSVDEGNQMTQTQQQRLGVREVGKHFQFAGSNNSINGKYFQFVEVREVGEIVHDVVCVDRGEIEFAALIGEEESAERKINVKMKRARDCKWNKKILNKTSRGFSFFNITAGIGGGGGSGKRSNETDLAQPR</sequence>
<organism evidence="1 2">
    <name type="scientific">Anisodus tanguticus</name>
    <dbReference type="NCBI Taxonomy" id="243964"/>
    <lineage>
        <taxon>Eukaryota</taxon>
        <taxon>Viridiplantae</taxon>
        <taxon>Streptophyta</taxon>
        <taxon>Embryophyta</taxon>
        <taxon>Tracheophyta</taxon>
        <taxon>Spermatophyta</taxon>
        <taxon>Magnoliopsida</taxon>
        <taxon>eudicotyledons</taxon>
        <taxon>Gunneridae</taxon>
        <taxon>Pentapetalae</taxon>
        <taxon>asterids</taxon>
        <taxon>lamiids</taxon>
        <taxon>Solanales</taxon>
        <taxon>Solanaceae</taxon>
        <taxon>Solanoideae</taxon>
        <taxon>Hyoscyameae</taxon>
        <taxon>Anisodus</taxon>
    </lineage>
</organism>
<comment type="caution">
    <text evidence="1">The sequence shown here is derived from an EMBL/GenBank/DDBJ whole genome shotgun (WGS) entry which is preliminary data.</text>
</comment>
<dbReference type="Proteomes" id="UP001291623">
    <property type="component" value="Unassembled WGS sequence"/>
</dbReference>
<dbReference type="AlphaFoldDB" id="A0AAE1VEQ0"/>
<gene>
    <name evidence="1" type="ORF">RND71_014007</name>
</gene>
<dbReference type="EMBL" id="JAVYJV010000007">
    <property type="protein sequence ID" value="KAK4366127.1"/>
    <property type="molecule type" value="Genomic_DNA"/>
</dbReference>
<evidence type="ECO:0000313" key="1">
    <source>
        <dbReference type="EMBL" id="KAK4366127.1"/>
    </source>
</evidence>
<proteinExistence type="predicted"/>
<protein>
    <submittedName>
        <fullName evidence="1">Uncharacterized protein</fullName>
    </submittedName>
</protein>